<accession>A0ACC1KUK6</accession>
<protein>
    <submittedName>
        <fullName evidence="1">Uncharacterized protein</fullName>
    </submittedName>
</protein>
<reference evidence="1" key="1">
    <citation type="submission" date="2022-07" db="EMBL/GenBank/DDBJ databases">
        <title>Phylogenomic reconstructions and comparative analyses of Kickxellomycotina fungi.</title>
        <authorList>
            <person name="Reynolds N.K."/>
            <person name="Stajich J.E."/>
            <person name="Barry K."/>
            <person name="Grigoriev I.V."/>
            <person name="Crous P."/>
            <person name="Smith M.E."/>
        </authorList>
    </citation>
    <scope>NUCLEOTIDE SEQUENCE</scope>
    <source>
        <strain evidence="1">CBS 102833</strain>
    </source>
</reference>
<gene>
    <name evidence="1" type="ORF">H4S07_006493</name>
</gene>
<sequence length="210" mass="22830">GLISMHGKFNSSQIVMKHWCNFEAKKCRKTQVILGTIFSLSTLVSSINLPPFSIPPFIPKMLGPALTSIYVHDGSLCLCICVSADYICQAANYLDDADAQAITNSNECLGYLTLSIIPMLASRTSYGPSLASLLNGYLAPMSPDASYAYSSYESLNVFTIHRDNEPVADTYETTANNLHDKKVPKDYKPLVINKSVVSDSVEVVGNMGTS</sequence>
<proteinExistence type="predicted"/>
<keyword evidence="2" id="KW-1185">Reference proteome</keyword>
<evidence type="ECO:0000313" key="2">
    <source>
        <dbReference type="Proteomes" id="UP001140096"/>
    </source>
</evidence>
<dbReference type="Proteomes" id="UP001140096">
    <property type="component" value="Unassembled WGS sequence"/>
</dbReference>
<feature type="non-terminal residue" evidence="1">
    <location>
        <position position="1"/>
    </location>
</feature>
<feature type="non-terminal residue" evidence="1">
    <location>
        <position position="210"/>
    </location>
</feature>
<organism evidence="1 2">
    <name type="scientific">Coemansia furcata</name>
    <dbReference type="NCBI Taxonomy" id="417177"/>
    <lineage>
        <taxon>Eukaryota</taxon>
        <taxon>Fungi</taxon>
        <taxon>Fungi incertae sedis</taxon>
        <taxon>Zoopagomycota</taxon>
        <taxon>Kickxellomycotina</taxon>
        <taxon>Kickxellomycetes</taxon>
        <taxon>Kickxellales</taxon>
        <taxon>Kickxellaceae</taxon>
        <taxon>Coemansia</taxon>
    </lineage>
</organism>
<dbReference type="EMBL" id="JANBUP010003900">
    <property type="protein sequence ID" value="KAJ2795406.1"/>
    <property type="molecule type" value="Genomic_DNA"/>
</dbReference>
<comment type="caution">
    <text evidence="1">The sequence shown here is derived from an EMBL/GenBank/DDBJ whole genome shotgun (WGS) entry which is preliminary data.</text>
</comment>
<name>A0ACC1KUK6_9FUNG</name>
<evidence type="ECO:0000313" key="1">
    <source>
        <dbReference type="EMBL" id="KAJ2795406.1"/>
    </source>
</evidence>